<gene>
    <name evidence="2" type="ORF">QR680_010055</name>
</gene>
<feature type="signal peptide" evidence="1">
    <location>
        <begin position="1"/>
        <end position="19"/>
    </location>
</feature>
<dbReference type="AlphaFoldDB" id="A0AA39IMK6"/>
<dbReference type="Proteomes" id="UP001175271">
    <property type="component" value="Unassembled WGS sequence"/>
</dbReference>
<evidence type="ECO:0000256" key="1">
    <source>
        <dbReference type="SAM" id="SignalP"/>
    </source>
</evidence>
<keyword evidence="1" id="KW-0732">Signal</keyword>
<organism evidence="2 3">
    <name type="scientific">Steinernema hermaphroditum</name>
    <dbReference type="NCBI Taxonomy" id="289476"/>
    <lineage>
        <taxon>Eukaryota</taxon>
        <taxon>Metazoa</taxon>
        <taxon>Ecdysozoa</taxon>
        <taxon>Nematoda</taxon>
        <taxon>Chromadorea</taxon>
        <taxon>Rhabditida</taxon>
        <taxon>Tylenchina</taxon>
        <taxon>Panagrolaimomorpha</taxon>
        <taxon>Strongyloidoidea</taxon>
        <taxon>Steinernematidae</taxon>
        <taxon>Steinernema</taxon>
    </lineage>
</organism>
<reference evidence="2" key="1">
    <citation type="submission" date="2023-06" db="EMBL/GenBank/DDBJ databases">
        <title>Genomic analysis of the entomopathogenic nematode Steinernema hermaphroditum.</title>
        <authorList>
            <person name="Schwarz E.M."/>
            <person name="Heppert J.K."/>
            <person name="Baniya A."/>
            <person name="Schwartz H.T."/>
            <person name="Tan C.-H."/>
            <person name="Antoshechkin I."/>
            <person name="Sternberg P.W."/>
            <person name="Goodrich-Blair H."/>
            <person name="Dillman A.R."/>
        </authorList>
    </citation>
    <scope>NUCLEOTIDE SEQUENCE</scope>
    <source>
        <strain evidence="2">PS9179</strain>
        <tissue evidence="2">Whole animal</tissue>
    </source>
</reference>
<comment type="caution">
    <text evidence="2">The sequence shown here is derived from an EMBL/GenBank/DDBJ whole genome shotgun (WGS) entry which is preliminary data.</text>
</comment>
<sequence>MNAVRWLVLLCLLVWNVHGRAFYWRHHYLANKKVLTMLHHNKFEIISSPANTDAADVFAPEKSITKIRRNSKRLMGIRRSFAHIGLGK</sequence>
<proteinExistence type="predicted"/>
<keyword evidence="3" id="KW-1185">Reference proteome</keyword>
<protein>
    <submittedName>
        <fullName evidence="2">Uncharacterized protein</fullName>
    </submittedName>
</protein>
<accession>A0AA39IMK6</accession>
<name>A0AA39IMK6_9BILA</name>
<feature type="chain" id="PRO_5041434192" evidence="1">
    <location>
        <begin position="20"/>
        <end position="88"/>
    </location>
</feature>
<evidence type="ECO:0000313" key="3">
    <source>
        <dbReference type="Proteomes" id="UP001175271"/>
    </source>
</evidence>
<evidence type="ECO:0000313" key="2">
    <source>
        <dbReference type="EMBL" id="KAK0427087.1"/>
    </source>
</evidence>
<dbReference type="EMBL" id="JAUCMV010000001">
    <property type="protein sequence ID" value="KAK0427087.1"/>
    <property type="molecule type" value="Genomic_DNA"/>
</dbReference>